<name>N1W761_9LEPT</name>
<sequence>MRQVFRKMISYRLRSKRFLFSLIALFCAISLFFAFYLIEGNKILFKQQERNSFHSGFKRLSVVWPGDCEYSARPPEDKEKHPEEICAEALDTLRKQLPKDCEYNELALGEDGLMSYRLYADFLGRSPVQFFPLSEGKFLGELLCLSAPYNHYNVYFIYDERSVPAKTKILTFPAFNFEEKNGFVHMESFESERIVRFYKPETKEFIAFIKYRGMGDCGEYFRYRLSEKNRPILVEIRAKLECDGKHSYSAEEIPVEWTRYAEPFRFSQLLKTQVWWEGFWNLR</sequence>
<reference evidence="1" key="1">
    <citation type="submission" date="2013-03" db="EMBL/GenBank/DDBJ databases">
        <authorList>
            <person name="Harkins D.M."/>
            <person name="Durkin A.S."/>
            <person name="Brinkac L.M."/>
            <person name="Haft D.H."/>
            <person name="Selengut J.D."/>
            <person name="Sanka R."/>
            <person name="DePew J."/>
            <person name="Purushe J."/>
            <person name="Hartskeerl R.A."/>
            <person name="Ahmed A."/>
            <person name="van der Linden H."/>
            <person name="Goris M.G.A."/>
            <person name="Vinetz J.M."/>
            <person name="Sutton G.G."/>
            <person name="Nierman W.C."/>
            <person name="Fouts D.E."/>
        </authorList>
    </citation>
    <scope>NUCLEOTIDE SEQUENCE [LARGE SCALE GENOMIC DNA]</scope>
    <source>
        <strain evidence="1">ICFT</strain>
    </source>
</reference>
<dbReference type="AlphaFoldDB" id="N1W761"/>
<dbReference type="Proteomes" id="UP000012313">
    <property type="component" value="Unassembled WGS sequence"/>
</dbReference>
<evidence type="ECO:0000313" key="1">
    <source>
        <dbReference type="EMBL" id="EMY76051.1"/>
    </source>
</evidence>
<evidence type="ECO:0000313" key="2">
    <source>
        <dbReference type="Proteomes" id="UP000012313"/>
    </source>
</evidence>
<protein>
    <submittedName>
        <fullName evidence="1">PF06674 domain protein</fullName>
    </submittedName>
</protein>
<organism evidence="1 2">
    <name type="scientific">Leptospira weilii serovar Ranarum str. ICFT</name>
    <dbReference type="NCBI Taxonomy" id="1218598"/>
    <lineage>
        <taxon>Bacteria</taxon>
        <taxon>Pseudomonadati</taxon>
        <taxon>Spirochaetota</taxon>
        <taxon>Spirochaetia</taxon>
        <taxon>Leptospirales</taxon>
        <taxon>Leptospiraceae</taxon>
        <taxon>Leptospira</taxon>
    </lineage>
</organism>
<gene>
    <name evidence="1" type="ORF">LEP1GSC060_1898</name>
</gene>
<accession>N1W761</accession>
<keyword evidence="2" id="KW-1185">Reference proteome</keyword>
<dbReference type="Pfam" id="PF06674">
    <property type="entry name" value="DUF1176"/>
    <property type="match status" value="1"/>
</dbReference>
<dbReference type="EMBL" id="AOHC02000055">
    <property type="protein sequence ID" value="EMY76051.1"/>
    <property type="molecule type" value="Genomic_DNA"/>
</dbReference>
<proteinExistence type="predicted"/>
<comment type="caution">
    <text evidence="1">The sequence shown here is derived from an EMBL/GenBank/DDBJ whole genome shotgun (WGS) entry which is preliminary data.</text>
</comment>
<dbReference type="InterPro" id="IPR009560">
    <property type="entry name" value="DUF1176"/>
</dbReference>